<evidence type="ECO:0000256" key="10">
    <source>
        <dbReference type="ARBA" id="ARBA00023224"/>
    </source>
</evidence>
<feature type="transmembrane region" description="Helical" evidence="11">
    <location>
        <begin position="38"/>
        <end position="59"/>
    </location>
</feature>
<organism evidence="13 14">
    <name type="scientific">Eufriesea mexicana</name>
    <dbReference type="NCBI Taxonomy" id="516756"/>
    <lineage>
        <taxon>Eukaryota</taxon>
        <taxon>Metazoa</taxon>
        <taxon>Ecdysozoa</taxon>
        <taxon>Arthropoda</taxon>
        <taxon>Hexapoda</taxon>
        <taxon>Insecta</taxon>
        <taxon>Pterygota</taxon>
        <taxon>Neoptera</taxon>
        <taxon>Endopterygota</taxon>
        <taxon>Hymenoptera</taxon>
        <taxon>Apocrita</taxon>
        <taxon>Aculeata</taxon>
        <taxon>Apoidea</taxon>
        <taxon>Anthophila</taxon>
        <taxon>Apidae</taxon>
        <taxon>Eufriesea</taxon>
    </lineage>
</organism>
<dbReference type="GO" id="GO:0005886">
    <property type="term" value="C:plasma membrane"/>
    <property type="evidence" value="ECO:0007669"/>
    <property type="project" value="UniProtKB-SubCell"/>
</dbReference>
<comment type="similarity">
    <text evidence="2">Belongs to the G-protein coupled receptor 1 family.</text>
</comment>
<keyword evidence="7 11" id="KW-0472">Membrane</keyword>
<dbReference type="GO" id="GO:0071880">
    <property type="term" value="P:adenylate cyclase-activating adrenergic receptor signaling pathway"/>
    <property type="evidence" value="ECO:0007669"/>
    <property type="project" value="TreeGrafter"/>
</dbReference>
<comment type="subcellular location">
    <subcellularLocation>
        <location evidence="1">Cell membrane</location>
        <topology evidence="1">Multi-pass membrane protein</topology>
    </subcellularLocation>
</comment>
<keyword evidence="8" id="KW-1015">Disulfide bond</keyword>
<evidence type="ECO:0000256" key="6">
    <source>
        <dbReference type="ARBA" id="ARBA00023040"/>
    </source>
</evidence>
<dbReference type="PANTHER" id="PTHR24248">
    <property type="entry name" value="ADRENERGIC RECEPTOR-RELATED G-PROTEIN COUPLED RECEPTOR"/>
    <property type="match status" value="1"/>
</dbReference>
<evidence type="ECO:0000256" key="2">
    <source>
        <dbReference type="ARBA" id="ARBA00010663"/>
    </source>
</evidence>
<protein>
    <submittedName>
        <fullName evidence="13">5-hydroxytryptamine receptor 1</fullName>
    </submittedName>
</protein>
<evidence type="ECO:0000256" key="9">
    <source>
        <dbReference type="ARBA" id="ARBA00023170"/>
    </source>
</evidence>
<dbReference type="GO" id="GO:0043410">
    <property type="term" value="P:positive regulation of MAPK cascade"/>
    <property type="evidence" value="ECO:0007669"/>
    <property type="project" value="TreeGrafter"/>
</dbReference>
<dbReference type="PROSITE" id="PS50262">
    <property type="entry name" value="G_PROTEIN_RECEP_F1_2"/>
    <property type="match status" value="1"/>
</dbReference>
<evidence type="ECO:0000256" key="11">
    <source>
        <dbReference type="SAM" id="Phobius"/>
    </source>
</evidence>
<dbReference type="AlphaFoldDB" id="A0A310SNI2"/>
<dbReference type="Pfam" id="PF00001">
    <property type="entry name" value="7tm_1"/>
    <property type="match status" value="1"/>
</dbReference>
<keyword evidence="4 11" id="KW-0812">Transmembrane</keyword>
<keyword evidence="3" id="KW-1003">Cell membrane</keyword>
<sequence length="311" mass="34970">MLASLAVSDLCVALLVISMELLYEISGNWSFGKIMCDLWVSFDVLSCTASILYPCMISVDRFCEITKPLKYGVKGTPRRMVIYVILGWLAATCISLPPLMIMRNERTTETGATMCSLPELLLLELHHVGTLLHTTLRYDSGETSLSSRGHRYCRYEDINLNVWDVQTFGTSDQWTWTIALYRIALLPQQVTAEHSIASNTTKRYQLVLLIAGWPRREPPPQHTTSVYSRALHSIGNRAHTAYVGTVMDRTSYNTERSRAQQIITASDNTAPNSTAIKAKHSSFLKSTGRIRLPMLRTAVYRMVMPSQKGAE</sequence>
<keyword evidence="10" id="KW-0807">Transducer</keyword>
<dbReference type="InterPro" id="IPR017452">
    <property type="entry name" value="GPCR_Rhodpsn_7TM"/>
</dbReference>
<evidence type="ECO:0000256" key="1">
    <source>
        <dbReference type="ARBA" id="ARBA00004651"/>
    </source>
</evidence>
<feature type="domain" description="G-protein coupled receptors family 1 profile" evidence="12">
    <location>
        <begin position="1"/>
        <end position="117"/>
    </location>
</feature>
<evidence type="ECO:0000259" key="12">
    <source>
        <dbReference type="PROSITE" id="PS50262"/>
    </source>
</evidence>
<keyword evidence="5 11" id="KW-1133">Transmembrane helix</keyword>
<keyword evidence="9 13" id="KW-0675">Receptor</keyword>
<evidence type="ECO:0000256" key="3">
    <source>
        <dbReference type="ARBA" id="ARBA00022475"/>
    </source>
</evidence>
<evidence type="ECO:0000313" key="14">
    <source>
        <dbReference type="Proteomes" id="UP000250275"/>
    </source>
</evidence>
<dbReference type="Gene3D" id="1.20.1070.10">
    <property type="entry name" value="Rhodopsin 7-helix transmembrane proteins"/>
    <property type="match status" value="1"/>
</dbReference>
<evidence type="ECO:0000256" key="5">
    <source>
        <dbReference type="ARBA" id="ARBA00022989"/>
    </source>
</evidence>
<dbReference type="PANTHER" id="PTHR24248:SF199">
    <property type="entry name" value="IP13425P-RELATED"/>
    <property type="match status" value="1"/>
</dbReference>
<feature type="transmembrane region" description="Helical" evidence="11">
    <location>
        <begin position="80"/>
        <end position="100"/>
    </location>
</feature>
<dbReference type="Proteomes" id="UP000250275">
    <property type="component" value="Unassembled WGS sequence"/>
</dbReference>
<accession>A0A310SNI2</accession>
<evidence type="ECO:0000256" key="4">
    <source>
        <dbReference type="ARBA" id="ARBA00022692"/>
    </source>
</evidence>
<keyword evidence="6" id="KW-0297">G-protein coupled receptor</keyword>
<proteinExistence type="inferred from homology"/>
<evidence type="ECO:0000256" key="7">
    <source>
        <dbReference type="ARBA" id="ARBA00023136"/>
    </source>
</evidence>
<dbReference type="OrthoDB" id="5951059at2759"/>
<evidence type="ECO:0000313" key="13">
    <source>
        <dbReference type="EMBL" id="OAD62642.1"/>
    </source>
</evidence>
<reference evidence="13 14" key="1">
    <citation type="submission" date="2015-07" db="EMBL/GenBank/DDBJ databases">
        <title>The genome of Eufriesea mexicana.</title>
        <authorList>
            <person name="Pan H."/>
            <person name="Kapheim K."/>
        </authorList>
    </citation>
    <scope>NUCLEOTIDE SEQUENCE [LARGE SCALE GENOMIC DNA]</scope>
    <source>
        <strain evidence="13">0111107269</strain>
        <tissue evidence="13">Whole body</tissue>
    </source>
</reference>
<dbReference type="EMBL" id="KQ759840">
    <property type="protein sequence ID" value="OAD62642.1"/>
    <property type="molecule type" value="Genomic_DNA"/>
</dbReference>
<evidence type="ECO:0000256" key="8">
    <source>
        <dbReference type="ARBA" id="ARBA00023157"/>
    </source>
</evidence>
<keyword evidence="14" id="KW-1185">Reference proteome</keyword>
<dbReference type="InterPro" id="IPR000276">
    <property type="entry name" value="GPCR_Rhodpsn"/>
</dbReference>
<dbReference type="GO" id="GO:0004993">
    <property type="term" value="F:G protein-coupled serotonin receptor activity"/>
    <property type="evidence" value="ECO:0007669"/>
    <property type="project" value="UniProtKB-ARBA"/>
</dbReference>
<gene>
    <name evidence="13" type="ORF">WN48_07157</name>
</gene>
<dbReference type="SUPFAM" id="SSF81321">
    <property type="entry name" value="Family A G protein-coupled receptor-like"/>
    <property type="match status" value="1"/>
</dbReference>
<name>A0A310SNI2_9HYME</name>